<evidence type="ECO:0000313" key="1">
    <source>
        <dbReference type="EMBL" id="CAG5080094.1"/>
    </source>
</evidence>
<name>A0ABN7RKY2_OIKDI</name>
<sequence>MILNVPALQILSSAENESNAQTLYEFGTAVLGFGHFVWDDRAPNFGGVRMTMEDADLRLVLLYLSSGWKKVNMKFLFSQNWEIEEAGWKLQFKNSRDNGGVDAPYYLWLSNQDGGVPFKAVVERIHPFNGSIINRQELTSEADGERQMMKCEGGLGTFIRFNIDK</sequence>
<accession>A0ABN7RKY2</accession>
<organism evidence="1 2">
    <name type="scientific">Oikopleura dioica</name>
    <name type="common">Tunicate</name>
    <dbReference type="NCBI Taxonomy" id="34765"/>
    <lineage>
        <taxon>Eukaryota</taxon>
        <taxon>Metazoa</taxon>
        <taxon>Chordata</taxon>
        <taxon>Tunicata</taxon>
        <taxon>Appendicularia</taxon>
        <taxon>Copelata</taxon>
        <taxon>Oikopleuridae</taxon>
        <taxon>Oikopleura</taxon>
    </lineage>
</organism>
<protein>
    <submittedName>
        <fullName evidence="1">Oidioi.mRNA.OKI2018_I69.PAR.g9470.t1.cds</fullName>
    </submittedName>
</protein>
<reference evidence="1 2" key="1">
    <citation type="submission" date="2021-04" db="EMBL/GenBank/DDBJ databases">
        <authorList>
            <person name="Bliznina A."/>
        </authorList>
    </citation>
    <scope>NUCLEOTIDE SEQUENCE [LARGE SCALE GENOMIC DNA]</scope>
</reference>
<dbReference type="EMBL" id="OU015568">
    <property type="protein sequence ID" value="CAG5080094.1"/>
    <property type="molecule type" value="Genomic_DNA"/>
</dbReference>
<gene>
    <name evidence="1" type="ORF">OKIOD_LOCUS1028</name>
</gene>
<keyword evidence="2" id="KW-1185">Reference proteome</keyword>
<proteinExistence type="predicted"/>
<evidence type="ECO:0000313" key="2">
    <source>
        <dbReference type="Proteomes" id="UP001158576"/>
    </source>
</evidence>
<dbReference type="Proteomes" id="UP001158576">
    <property type="component" value="Chromosome PAR"/>
</dbReference>